<evidence type="ECO:0000256" key="1">
    <source>
        <dbReference type="SAM" id="Coils"/>
    </source>
</evidence>
<feature type="compositionally biased region" description="Polar residues" evidence="2">
    <location>
        <begin position="996"/>
        <end position="1011"/>
    </location>
</feature>
<feature type="region of interest" description="Disordered" evidence="2">
    <location>
        <begin position="18"/>
        <end position="93"/>
    </location>
</feature>
<reference evidence="4" key="1">
    <citation type="submission" date="2015-09" db="EMBL/GenBank/DDBJ databases">
        <authorList>
            <consortium name="Pathogen Informatics"/>
        </authorList>
    </citation>
    <scope>NUCLEOTIDE SEQUENCE [LARGE SCALE GENOMIC DNA]</scope>
    <source>
        <strain evidence="4">Lake Konstanz</strain>
    </source>
</reference>
<feature type="compositionally biased region" description="Polar residues" evidence="2">
    <location>
        <begin position="1299"/>
        <end position="1310"/>
    </location>
</feature>
<dbReference type="EMBL" id="CYKH01001117">
    <property type="protein sequence ID" value="CUG84396.1"/>
    <property type="molecule type" value="Genomic_DNA"/>
</dbReference>
<feature type="compositionally biased region" description="Polar residues" evidence="2">
    <location>
        <begin position="973"/>
        <end position="988"/>
    </location>
</feature>
<gene>
    <name evidence="3" type="ORF">BSAL_88640</name>
</gene>
<keyword evidence="1" id="KW-0175">Coiled coil</keyword>
<feature type="region of interest" description="Disordered" evidence="2">
    <location>
        <begin position="1299"/>
        <end position="1327"/>
    </location>
</feature>
<protein>
    <submittedName>
        <fullName evidence="3">Uncharacterized protein</fullName>
    </submittedName>
</protein>
<feature type="compositionally biased region" description="Low complexity" evidence="2">
    <location>
        <begin position="1259"/>
        <end position="1268"/>
    </location>
</feature>
<feature type="region of interest" description="Disordered" evidence="2">
    <location>
        <begin position="1240"/>
        <end position="1268"/>
    </location>
</feature>
<feature type="compositionally biased region" description="Polar residues" evidence="2">
    <location>
        <begin position="724"/>
        <end position="747"/>
    </location>
</feature>
<evidence type="ECO:0000313" key="4">
    <source>
        <dbReference type="Proteomes" id="UP000051952"/>
    </source>
</evidence>
<feature type="region of interest" description="Disordered" evidence="2">
    <location>
        <begin position="955"/>
        <end position="1066"/>
    </location>
</feature>
<dbReference type="VEuPathDB" id="TriTrypDB:BSAL_88640"/>
<feature type="compositionally biased region" description="Polar residues" evidence="2">
    <location>
        <begin position="184"/>
        <end position="197"/>
    </location>
</feature>
<evidence type="ECO:0000256" key="2">
    <source>
        <dbReference type="SAM" id="MobiDB-lite"/>
    </source>
</evidence>
<feature type="region of interest" description="Disordered" evidence="2">
    <location>
        <begin position="183"/>
        <end position="270"/>
    </location>
</feature>
<feature type="compositionally biased region" description="Acidic residues" evidence="2">
    <location>
        <begin position="241"/>
        <end position="250"/>
    </location>
</feature>
<feature type="compositionally biased region" description="Low complexity" evidence="2">
    <location>
        <begin position="450"/>
        <end position="461"/>
    </location>
</feature>
<evidence type="ECO:0000313" key="3">
    <source>
        <dbReference type="EMBL" id="CUG84396.1"/>
    </source>
</evidence>
<feature type="region of interest" description="Disordered" evidence="2">
    <location>
        <begin position="645"/>
        <end position="809"/>
    </location>
</feature>
<proteinExistence type="predicted"/>
<feature type="compositionally biased region" description="Polar residues" evidence="2">
    <location>
        <begin position="1145"/>
        <end position="1167"/>
    </location>
</feature>
<feature type="compositionally biased region" description="Basic residues" evidence="2">
    <location>
        <begin position="1046"/>
        <end position="1060"/>
    </location>
</feature>
<organism evidence="3 4">
    <name type="scientific">Bodo saltans</name>
    <name type="common">Flagellated protozoan</name>
    <dbReference type="NCBI Taxonomy" id="75058"/>
    <lineage>
        <taxon>Eukaryota</taxon>
        <taxon>Discoba</taxon>
        <taxon>Euglenozoa</taxon>
        <taxon>Kinetoplastea</taxon>
        <taxon>Metakinetoplastina</taxon>
        <taxon>Eubodonida</taxon>
        <taxon>Bodonidae</taxon>
        <taxon>Bodo</taxon>
    </lineage>
</organism>
<accession>A0A0S4J5T1</accession>
<sequence length="1388" mass="150085">MKKQIVILAFSIIRPNQFHNTTSKKGDTHNMPGTARRCSSNQQHRRLLSAGVEAVQQRRLRPSKRSLTQTQQNASSLAPSRPTQSWSATHKRRGLGHIDSRISFEGAATGGYSGLFGQRRLGGHDDADFGRYRSPTSSVAVSSSDPRRVIVHPKPTASFNSTTSSFRIFMPYRFKIPDEGYADLNSSEGGEGSNVTSGEAHHKQSQPMLRPRSANEKANLSPTLGRAKVHHAVRFPPPPSSEEESEDESSSPDPGRPSAPRHIADATPSAATTAVSDFNNANSRDNASLDTFYGHKRDRKATVVTANSPQSLQRRNSAPLMRNEGTFKAAARHSSFAASPGVAEQTPRQQRASTRGDGGDVSTAGGGSLHISPIFSMLNTPSLVSGAVGGATPTPRFTIPKEYDDEEEASTDEAQPAATIQVEEVQQERINPSHLVLPSSLSERPGIIRTTTSETSATSVTNNGSARQQQQQGNDKRQRESVAAVAHYAAEKIKQDMVSHGGHLPTYEVRGGAASPMRVRQVHQVDQAIQSETTELSSRVKIEKRSTITTTKGNNSYSAGGGGGATIRPVLVGYISDLEDEREDLLQQLEAAEYARNEARTHQLALQREVESAKHELLSAAASLRREKMEAPLHNRNVQHRLRAASQEPEATRVAPPPPQPPVAQLSTKVPARVTLNHNTQTETRRFSHSAVQADLPQAQPNHITLSNKQSLRGAPPNPRRKQSTAPQDTPSSQPTRNDNAGDASQSARRHDRRRSVATQSTLAVWVGPQRVAAQTDTDDIPLASDSLSSEPPRRQSAPTAAGPRPRVLISPMPSASDKVLQHVHRLQEDLRKIGTKVEITEALVAHSVAGSFAAGSVANTSFHSATGFPYASGTERNPPQQHHHHQAYRSASVLSTISEGYYPQHVGGNGGSRGSPADQSLAFATNTFAASLNAPPYELLHYSQQQGMLMDAAGSPVTGRQQHLHGGPQYHNARSPSAQHAACSSESGAIGNHSFGASSRHALSNSQRAQPSRRYLMSPHREASDISGGTTSLQQSTSVHNNARDHHHSSSINHNHHYGSRIGQRGNGSYMADSALSQSAMDHHHRNIEYEAPMPMVSSSTNASASAGLLGYHNPSWDERNALLSSSEPRDLVHTAVFTTTSALHQQQQYTTNTDRSISPPRQSRYVSPEGEVFDAPTDLERLALLESPRHNPVMTAAPVVSPPLRPLTPLAVTSTTPTHNLGPLRCVLVGDDVPLLTNPSISPPSSSERSFVRHQRTVSPPTSPPAAAVAVLAPHHHDNSIVDAKPNNDFPARALSQQTSVSPPTLSQYMDEEWSSPQASGEPRRRIALEDLRFSPDSDEDDSEETDAALVLERQSLSPQVAVRDVAIVVPSTRFGVILPEEMRLE</sequence>
<keyword evidence="4" id="KW-1185">Reference proteome</keyword>
<feature type="compositionally biased region" description="Polar residues" evidence="2">
    <location>
        <begin position="65"/>
        <end position="88"/>
    </location>
</feature>
<feature type="compositionally biased region" description="Low complexity" evidence="2">
    <location>
        <begin position="1028"/>
        <end position="1039"/>
    </location>
</feature>
<feature type="region of interest" description="Disordered" evidence="2">
    <location>
        <begin position="1145"/>
        <end position="1170"/>
    </location>
</feature>
<dbReference type="Proteomes" id="UP000051952">
    <property type="component" value="Unassembled WGS sequence"/>
</dbReference>
<feature type="compositionally biased region" description="Polar residues" evidence="2">
    <location>
        <begin position="699"/>
        <end position="711"/>
    </location>
</feature>
<feature type="region of interest" description="Disordered" evidence="2">
    <location>
        <begin position="871"/>
        <end position="890"/>
    </location>
</feature>
<feature type="region of interest" description="Disordered" evidence="2">
    <location>
        <begin position="425"/>
        <end position="480"/>
    </location>
</feature>
<name>A0A0S4J5T1_BODSA</name>
<feature type="region of interest" description="Disordered" evidence="2">
    <location>
        <begin position="329"/>
        <end position="367"/>
    </location>
</feature>
<feature type="coiled-coil region" evidence="1">
    <location>
        <begin position="575"/>
        <end position="602"/>
    </location>
</feature>